<gene>
    <name evidence="1" type="ORF">Tci_045902</name>
</gene>
<reference evidence="1" key="1">
    <citation type="journal article" date="2019" name="Sci. Rep.">
        <title>Draft genome of Tanacetum cinerariifolium, the natural source of mosquito coil.</title>
        <authorList>
            <person name="Yamashiro T."/>
            <person name="Shiraishi A."/>
            <person name="Satake H."/>
            <person name="Nakayama K."/>
        </authorList>
    </citation>
    <scope>NUCLEOTIDE SEQUENCE</scope>
</reference>
<protein>
    <submittedName>
        <fullName evidence="1">Uncharacterized protein</fullName>
    </submittedName>
</protein>
<accession>A0A6L2MNH0</accession>
<dbReference type="EMBL" id="BKCJ010006783">
    <property type="protein sequence ID" value="GEU73924.1"/>
    <property type="molecule type" value="Genomic_DNA"/>
</dbReference>
<sequence>MIQPEPEDLPRDIPLDSVEVVRYDEKRSKSEGKGKVPTEIELVLEQTQQGVDYTTKVGISSLLKCTFAIRQVAYVDVPDALVEYLQIGEKTSGSSLNTLLHVSWTYMERGVIMG</sequence>
<evidence type="ECO:0000313" key="1">
    <source>
        <dbReference type="EMBL" id="GEU73924.1"/>
    </source>
</evidence>
<comment type="caution">
    <text evidence="1">The sequence shown here is derived from an EMBL/GenBank/DDBJ whole genome shotgun (WGS) entry which is preliminary data.</text>
</comment>
<organism evidence="1">
    <name type="scientific">Tanacetum cinerariifolium</name>
    <name type="common">Dalmatian daisy</name>
    <name type="synonym">Chrysanthemum cinerariifolium</name>
    <dbReference type="NCBI Taxonomy" id="118510"/>
    <lineage>
        <taxon>Eukaryota</taxon>
        <taxon>Viridiplantae</taxon>
        <taxon>Streptophyta</taxon>
        <taxon>Embryophyta</taxon>
        <taxon>Tracheophyta</taxon>
        <taxon>Spermatophyta</taxon>
        <taxon>Magnoliopsida</taxon>
        <taxon>eudicotyledons</taxon>
        <taxon>Gunneridae</taxon>
        <taxon>Pentapetalae</taxon>
        <taxon>asterids</taxon>
        <taxon>campanulids</taxon>
        <taxon>Asterales</taxon>
        <taxon>Asteraceae</taxon>
        <taxon>Asteroideae</taxon>
        <taxon>Anthemideae</taxon>
        <taxon>Anthemidinae</taxon>
        <taxon>Tanacetum</taxon>
    </lineage>
</organism>
<proteinExistence type="predicted"/>
<name>A0A6L2MNH0_TANCI</name>
<dbReference type="AlphaFoldDB" id="A0A6L2MNH0"/>